<reference evidence="1 2" key="1">
    <citation type="journal article" date="2007" name="ISME J.">
        <title>Sequence-based analysis of pQBR103; a representative of a unique, transfer-proficient mega plasmid resident in the microbial community of sugar beet.</title>
        <authorList>
            <person name="Tett A."/>
            <person name="Spiers A.J."/>
            <person name="Crossman L.C."/>
            <person name="Ager D."/>
            <person name="Ciric L."/>
            <person name="Dow J.M."/>
            <person name="Fry J.C."/>
            <person name="Harris D."/>
            <person name="Lilley A."/>
            <person name="Oliver A."/>
            <person name="Parkhill J."/>
            <person name="Quail M.A."/>
            <person name="Rainey P.B."/>
            <person name="Saunders N.J."/>
            <person name="Seeger K."/>
            <person name="Snyder L.A.S."/>
            <person name="Squares R."/>
            <person name="Thomas C.M."/>
            <person name="Turner S.L."/>
            <person name="Zhang X.-X."/>
            <person name="Field D."/>
            <person name="Bailey M.J."/>
        </authorList>
    </citation>
    <scope>NUCLEOTIDE SEQUENCE [LARGE SCALE GENOMIC DNA]</scope>
    <source>
        <strain evidence="1 2">SBW25</strain>
    </source>
</reference>
<geneLocation type="plasmid" evidence="1 2">
    <name>pQBR103</name>
</geneLocation>
<dbReference type="PATRIC" id="fig|216595.4.peg.238"/>
<dbReference type="AlphaFoldDB" id="A4V7G3"/>
<evidence type="ECO:0000313" key="2">
    <source>
        <dbReference type="Proteomes" id="UP000002332"/>
    </source>
</evidence>
<dbReference type="InterPro" id="IPR006311">
    <property type="entry name" value="TAT_signal"/>
</dbReference>
<gene>
    <name evidence="1" type="ordered locus">pQBR0468</name>
</gene>
<dbReference type="PROSITE" id="PS51318">
    <property type="entry name" value="TAT"/>
    <property type="match status" value="1"/>
</dbReference>
<dbReference type="EMBL" id="AM235768">
    <property type="protein sequence ID" value="CAM96500.1"/>
    <property type="molecule type" value="Genomic_DNA"/>
</dbReference>
<proteinExistence type="predicted"/>
<protein>
    <submittedName>
        <fullName evidence="1">Uncharacterized protein</fullName>
    </submittedName>
</protein>
<name>A4V7G3_PSEFS</name>
<organism evidence="1 2">
    <name type="scientific">Pseudomonas fluorescens (strain SBW25)</name>
    <dbReference type="NCBI Taxonomy" id="216595"/>
    <lineage>
        <taxon>Bacteria</taxon>
        <taxon>Pseudomonadati</taxon>
        <taxon>Pseudomonadota</taxon>
        <taxon>Gammaproteobacteria</taxon>
        <taxon>Pseudomonadales</taxon>
        <taxon>Pseudomonadaceae</taxon>
        <taxon>Pseudomonas</taxon>
    </lineage>
</organism>
<sequence>MEIGMTTRREFNKLSAVTALAAASGLGLGLKPEDAEAAVTSLATLLVIDPVTLSYMVYGPCCWWCEDYLIVSHYQPVAICEVIKGGGDTALGQPISGPLSAGTDNNDYTSMHVRLWEIPDWALDIAMAYQSCKLCGPDMARTSNVGLTNILDVCGAASNVLQSKALNAFNQALPSCFPKMIYDTEFDPTWNTGCRDIGVASALGMVACTNPLTSSVSLFGSEICIGTRWGALYPRQMADHDDNAAIAAGKAAYRAIHVSGFSVGSFPFNASLSVGKLQQTSPGVTVGFEAGSFLLDTQMRLWPVSLEEIYTFVWWVPVVCCKSYDEIMGFCTPQTCG</sequence>
<accession>A4V7G3</accession>
<keyword evidence="1" id="KW-0614">Plasmid</keyword>
<dbReference type="Proteomes" id="UP000002332">
    <property type="component" value="Plasmid pQBR103"/>
</dbReference>
<evidence type="ECO:0000313" key="1">
    <source>
        <dbReference type="EMBL" id="CAM96500.1"/>
    </source>
</evidence>